<evidence type="ECO:0000313" key="3">
    <source>
        <dbReference type="EMBL" id="BFO17552.1"/>
    </source>
</evidence>
<keyword evidence="2" id="KW-1133">Transmembrane helix</keyword>
<evidence type="ECO:0000256" key="2">
    <source>
        <dbReference type="SAM" id="Phobius"/>
    </source>
</evidence>
<reference evidence="3" key="2">
    <citation type="submission" date="2024-07" db="EMBL/GenBank/DDBJ databases">
        <title>Streptomyces haneummycinica sp. nov., a new antibiotic-producing actinobacterium isolated from marine sediment.</title>
        <authorList>
            <person name="Uemura M."/>
            <person name="Hamada M."/>
            <person name="Hirano S."/>
            <person name="Kobayashi K."/>
            <person name="Ohshiro T."/>
            <person name="Kobayashi T."/>
            <person name="Terahara T."/>
        </authorList>
    </citation>
    <scope>NUCLEOTIDE SEQUENCE</scope>
    <source>
        <strain evidence="3">KM77-8</strain>
    </source>
</reference>
<feature type="transmembrane region" description="Helical" evidence="2">
    <location>
        <begin position="140"/>
        <end position="161"/>
    </location>
</feature>
<evidence type="ECO:0000256" key="1">
    <source>
        <dbReference type="SAM" id="MobiDB-lite"/>
    </source>
</evidence>
<sequence>MSRPLRKPGALWPRPRRGRGHGVPSGSRTARGGSGGRVRVRTGEPTKERTVRRHLRAFRHGWEWLGADTLLRRGRDLELMHRAMGFATLALVTLAPLFIVIAAADPLGRGGFAAWLADGMGLSGRSSRVLTEIISPSRKVVGTTSVWGVVALAAFGIPFGGSVQNGFERIWNLPPGPWHRIWRQATWLCVLTAFLYQEAQTRGALHGPERITLSLVTGVLFFWWGQRFLLGGQVRWWHLLPGAIATMAGLIGLRGFSYFVFTPLIVDNAISYGTVGVVLVVESWLIGVGFVIYGGALFGRWLLDHHGHRWTTGDTPAPPADS</sequence>
<feature type="compositionally biased region" description="Low complexity" evidence="1">
    <location>
        <begin position="22"/>
        <end position="31"/>
    </location>
</feature>
<feature type="region of interest" description="Disordered" evidence="1">
    <location>
        <begin position="1"/>
        <end position="48"/>
    </location>
</feature>
<protein>
    <submittedName>
        <fullName evidence="3">Uncharacterized protein</fullName>
    </submittedName>
</protein>
<reference evidence="3" key="1">
    <citation type="submission" date="2024-06" db="EMBL/GenBank/DDBJ databases">
        <authorList>
            <consortium name="consrtm"/>
            <person name="Uemura M."/>
            <person name="Terahara T."/>
        </authorList>
    </citation>
    <scope>NUCLEOTIDE SEQUENCE</scope>
    <source>
        <strain evidence="3">KM77-8</strain>
    </source>
</reference>
<dbReference type="EMBL" id="AP035768">
    <property type="protein sequence ID" value="BFO17552.1"/>
    <property type="molecule type" value="Genomic_DNA"/>
</dbReference>
<gene>
    <name evidence="3" type="ORF">SHKM778_39400</name>
</gene>
<feature type="transmembrane region" description="Helical" evidence="2">
    <location>
        <begin position="211"/>
        <end position="230"/>
    </location>
</feature>
<proteinExistence type="predicted"/>
<dbReference type="AlphaFoldDB" id="A0AAT9HJU9"/>
<feature type="transmembrane region" description="Helical" evidence="2">
    <location>
        <begin position="83"/>
        <end position="104"/>
    </location>
</feature>
<organism evidence="3">
    <name type="scientific">Streptomyces haneummycinicus</name>
    <dbReference type="NCBI Taxonomy" id="3074435"/>
    <lineage>
        <taxon>Bacteria</taxon>
        <taxon>Bacillati</taxon>
        <taxon>Actinomycetota</taxon>
        <taxon>Actinomycetes</taxon>
        <taxon>Kitasatosporales</taxon>
        <taxon>Streptomycetaceae</taxon>
        <taxon>Streptomyces</taxon>
    </lineage>
</organism>
<name>A0AAT9HJU9_9ACTN</name>
<accession>A0AAT9HJU9</accession>
<feature type="transmembrane region" description="Helical" evidence="2">
    <location>
        <begin position="269"/>
        <end position="293"/>
    </location>
</feature>
<keyword evidence="2" id="KW-0472">Membrane</keyword>
<feature type="transmembrane region" description="Helical" evidence="2">
    <location>
        <begin position="236"/>
        <end position="257"/>
    </location>
</feature>
<keyword evidence="2" id="KW-0812">Transmembrane</keyword>